<proteinExistence type="predicted"/>
<keyword evidence="3" id="KW-1185">Reference proteome</keyword>
<dbReference type="PANTHER" id="PTHR15614">
    <property type="entry name" value="INTRAFLAGELLAR TRANSPORT PROTEIN 81 HOMOLOG"/>
    <property type="match status" value="1"/>
</dbReference>
<evidence type="ECO:0000313" key="2">
    <source>
        <dbReference type="EMBL" id="WAR28259.1"/>
    </source>
</evidence>
<accession>A0ABY7G410</accession>
<dbReference type="PANTHER" id="PTHR15614:SF2">
    <property type="entry name" value="INTRAFLAGELLAR TRANSPORT PROTEIN 81 HOMOLOG"/>
    <property type="match status" value="1"/>
</dbReference>
<sequence>FQELTTEYNDRKQAYDTAAAGLESNMAKLEAEVRGLHEECTQEESRYHYLNCMMGLLQQQEKRVHEEMKSYTSQDMTARRKNFREQYVRKVQEQENLAKGLREQQKSVRDGQQDAVHQMKMWRDIERLLECKRMCLERQAGRGGGQAGYNYMEQQPAVLEDDRLVL</sequence>
<dbReference type="EMBL" id="CP111026">
    <property type="protein sequence ID" value="WAR28259.1"/>
    <property type="molecule type" value="Genomic_DNA"/>
</dbReference>
<keyword evidence="1" id="KW-0175">Coiled coil</keyword>
<name>A0ABY7G410_MYAAR</name>
<gene>
    <name evidence="2" type="ORF">MAR_013963</name>
</gene>
<protein>
    <submittedName>
        <fullName evidence="2">IFT81-like protein</fullName>
    </submittedName>
</protein>
<evidence type="ECO:0000256" key="1">
    <source>
        <dbReference type="SAM" id="Coils"/>
    </source>
</evidence>
<feature type="coiled-coil region" evidence="1">
    <location>
        <begin position="12"/>
        <end position="46"/>
    </location>
</feature>
<organism evidence="2 3">
    <name type="scientific">Mya arenaria</name>
    <name type="common">Soft-shell clam</name>
    <dbReference type="NCBI Taxonomy" id="6604"/>
    <lineage>
        <taxon>Eukaryota</taxon>
        <taxon>Metazoa</taxon>
        <taxon>Spiralia</taxon>
        <taxon>Lophotrochozoa</taxon>
        <taxon>Mollusca</taxon>
        <taxon>Bivalvia</taxon>
        <taxon>Autobranchia</taxon>
        <taxon>Heteroconchia</taxon>
        <taxon>Euheterodonta</taxon>
        <taxon>Imparidentia</taxon>
        <taxon>Neoheterodontei</taxon>
        <taxon>Myida</taxon>
        <taxon>Myoidea</taxon>
        <taxon>Myidae</taxon>
        <taxon>Mya</taxon>
    </lineage>
</organism>
<dbReference type="InterPro" id="IPR029600">
    <property type="entry name" value="IFT81"/>
</dbReference>
<feature type="non-terminal residue" evidence="2">
    <location>
        <position position="166"/>
    </location>
</feature>
<dbReference type="Proteomes" id="UP001164746">
    <property type="component" value="Chromosome 15"/>
</dbReference>
<evidence type="ECO:0000313" key="3">
    <source>
        <dbReference type="Proteomes" id="UP001164746"/>
    </source>
</evidence>
<reference evidence="2" key="1">
    <citation type="submission" date="2022-11" db="EMBL/GenBank/DDBJ databases">
        <title>Centuries of genome instability and evolution in soft-shell clam transmissible cancer (bioRxiv).</title>
        <authorList>
            <person name="Hart S.F.M."/>
            <person name="Yonemitsu M.A."/>
            <person name="Giersch R.M."/>
            <person name="Beal B.F."/>
            <person name="Arriagada G."/>
            <person name="Davis B.W."/>
            <person name="Ostrander E.A."/>
            <person name="Goff S.P."/>
            <person name="Metzger M.J."/>
        </authorList>
    </citation>
    <scope>NUCLEOTIDE SEQUENCE</scope>
    <source>
        <strain evidence="2">MELC-2E11</strain>
        <tissue evidence="2">Siphon/mantle</tissue>
    </source>
</reference>